<name>A0A392QHV6_9FABA</name>
<accession>A0A392QHV6</accession>
<protein>
    <submittedName>
        <fullName evidence="1">Uncharacterized protein</fullName>
    </submittedName>
</protein>
<feature type="non-terminal residue" evidence="1">
    <location>
        <position position="46"/>
    </location>
</feature>
<dbReference type="EMBL" id="LXQA010136568">
    <property type="protein sequence ID" value="MCI23529.1"/>
    <property type="molecule type" value="Genomic_DNA"/>
</dbReference>
<dbReference type="AlphaFoldDB" id="A0A392QHV6"/>
<comment type="caution">
    <text evidence="1">The sequence shown here is derived from an EMBL/GenBank/DDBJ whole genome shotgun (WGS) entry which is preliminary data.</text>
</comment>
<evidence type="ECO:0000313" key="1">
    <source>
        <dbReference type="EMBL" id="MCI23529.1"/>
    </source>
</evidence>
<reference evidence="1 2" key="1">
    <citation type="journal article" date="2018" name="Front. Plant Sci.">
        <title>Red Clover (Trifolium pratense) and Zigzag Clover (T. medium) - A Picture of Genomic Similarities and Differences.</title>
        <authorList>
            <person name="Dluhosova J."/>
            <person name="Istvanek J."/>
            <person name="Nedelnik J."/>
            <person name="Repkova J."/>
        </authorList>
    </citation>
    <scope>NUCLEOTIDE SEQUENCE [LARGE SCALE GENOMIC DNA]</scope>
    <source>
        <strain evidence="2">cv. 10/8</strain>
        <tissue evidence="1">Leaf</tissue>
    </source>
</reference>
<dbReference type="Proteomes" id="UP000265520">
    <property type="component" value="Unassembled WGS sequence"/>
</dbReference>
<keyword evidence="2" id="KW-1185">Reference proteome</keyword>
<evidence type="ECO:0000313" key="2">
    <source>
        <dbReference type="Proteomes" id="UP000265520"/>
    </source>
</evidence>
<proteinExistence type="predicted"/>
<sequence length="46" mass="5137">MKESMIMLPTMIWATLVKKNLLDQSLEITKDLILAAAELEDPPLAP</sequence>
<organism evidence="1 2">
    <name type="scientific">Trifolium medium</name>
    <dbReference type="NCBI Taxonomy" id="97028"/>
    <lineage>
        <taxon>Eukaryota</taxon>
        <taxon>Viridiplantae</taxon>
        <taxon>Streptophyta</taxon>
        <taxon>Embryophyta</taxon>
        <taxon>Tracheophyta</taxon>
        <taxon>Spermatophyta</taxon>
        <taxon>Magnoliopsida</taxon>
        <taxon>eudicotyledons</taxon>
        <taxon>Gunneridae</taxon>
        <taxon>Pentapetalae</taxon>
        <taxon>rosids</taxon>
        <taxon>fabids</taxon>
        <taxon>Fabales</taxon>
        <taxon>Fabaceae</taxon>
        <taxon>Papilionoideae</taxon>
        <taxon>50 kb inversion clade</taxon>
        <taxon>NPAAA clade</taxon>
        <taxon>Hologalegina</taxon>
        <taxon>IRL clade</taxon>
        <taxon>Trifolieae</taxon>
        <taxon>Trifolium</taxon>
    </lineage>
</organism>